<protein>
    <submittedName>
        <fullName evidence="1">Uncharacterized protein</fullName>
    </submittedName>
</protein>
<keyword evidence="2" id="KW-1185">Reference proteome</keyword>
<gene>
    <name evidence="1" type="ORF">PHLCEN_2v10182</name>
</gene>
<proteinExistence type="predicted"/>
<accession>A0A2R6NNJ6</accession>
<comment type="caution">
    <text evidence="1">The sequence shown here is derived from an EMBL/GenBank/DDBJ whole genome shotgun (WGS) entry which is preliminary data.</text>
</comment>
<dbReference type="EMBL" id="MLYV02001036">
    <property type="protein sequence ID" value="PSR73998.1"/>
    <property type="molecule type" value="Genomic_DNA"/>
</dbReference>
<name>A0A2R6NNJ6_9APHY</name>
<sequence>MTSASDFVPWLYLFASIDVLRILVSNPDSSHIDVPDNAISVATHPSLVTTQPYFPSHLKISSTVVGEGGFTPFLLGLIQKTASMETINKSVSPSVLDTLHLSACTALTNLTLRMRSRPDSRQANATTLEAASALIACAATVQTVTLDVLIHGYLDVSWGSSSANNITAEFIRLQL</sequence>
<evidence type="ECO:0000313" key="2">
    <source>
        <dbReference type="Proteomes" id="UP000186601"/>
    </source>
</evidence>
<organism evidence="1 2">
    <name type="scientific">Hermanssonia centrifuga</name>
    <dbReference type="NCBI Taxonomy" id="98765"/>
    <lineage>
        <taxon>Eukaryota</taxon>
        <taxon>Fungi</taxon>
        <taxon>Dikarya</taxon>
        <taxon>Basidiomycota</taxon>
        <taxon>Agaricomycotina</taxon>
        <taxon>Agaricomycetes</taxon>
        <taxon>Polyporales</taxon>
        <taxon>Meruliaceae</taxon>
        <taxon>Hermanssonia</taxon>
    </lineage>
</organism>
<dbReference type="AlphaFoldDB" id="A0A2R6NNJ6"/>
<evidence type="ECO:0000313" key="1">
    <source>
        <dbReference type="EMBL" id="PSR73998.1"/>
    </source>
</evidence>
<dbReference type="Proteomes" id="UP000186601">
    <property type="component" value="Unassembled WGS sequence"/>
</dbReference>
<reference evidence="1 2" key="1">
    <citation type="submission" date="2018-02" db="EMBL/GenBank/DDBJ databases">
        <title>Genome sequence of the basidiomycete white-rot fungus Phlebia centrifuga.</title>
        <authorList>
            <person name="Granchi Z."/>
            <person name="Peng M."/>
            <person name="de Vries R.P."/>
            <person name="Hilden K."/>
            <person name="Makela M.R."/>
            <person name="Grigoriev I."/>
            <person name="Riley R."/>
        </authorList>
    </citation>
    <scope>NUCLEOTIDE SEQUENCE [LARGE SCALE GENOMIC DNA]</scope>
    <source>
        <strain evidence="1 2">FBCC195</strain>
    </source>
</reference>